<gene>
    <name evidence="1" type="ORF">LLUT_LOCUS21352</name>
</gene>
<protein>
    <submittedName>
        <fullName evidence="1">Uncharacterized protein</fullName>
    </submittedName>
</protein>
<dbReference type="EMBL" id="CAXHTB010000014">
    <property type="protein sequence ID" value="CAL0320292.1"/>
    <property type="molecule type" value="Genomic_DNA"/>
</dbReference>
<dbReference type="Proteomes" id="UP001497480">
    <property type="component" value="Unassembled WGS sequence"/>
</dbReference>
<keyword evidence="2" id="KW-1185">Reference proteome</keyword>
<organism evidence="1 2">
    <name type="scientific">Lupinus luteus</name>
    <name type="common">European yellow lupine</name>
    <dbReference type="NCBI Taxonomy" id="3873"/>
    <lineage>
        <taxon>Eukaryota</taxon>
        <taxon>Viridiplantae</taxon>
        <taxon>Streptophyta</taxon>
        <taxon>Embryophyta</taxon>
        <taxon>Tracheophyta</taxon>
        <taxon>Spermatophyta</taxon>
        <taxon>Magnoliopsida</taxon>
        <taxon>eudicotyledons</taxon>
        <taxon>Gunneridae</taxon>
        <taxon>Pentapetalae</taxon>
        <taxon>rosids</taxon>
        <taxon>fabids</taxon>
        <taxon>Fabales</taxon>
        <taxon>Fabaceae</taxon>
        <taxon>Papilionoideae</taxon>
        <taxon>50 kb inversion clade</taxon>
        <taxon>genistoids sensu lato</taxon>
        <taxon>core genistoids</taxon>
        <taxon>Genisteae</taxon>
        <taxon>Lupinus</taxon>
    </lineage>
</organism>
<evidence type="ECO:0000313" key="1">
    <source>
        <dbReference type="EMBL" id="CAL0320292.1"/>
    </source>
</evidence>
<dbReference type="AlphaFoldDB" id="A0AAV1XH14"/>
<reference evidence="1 2" key="1">
    <citation type="submission" date="2024-03" db="EMBL/GenBank/DDBJ databases">
        <authorList>
            <person name="Martinez-Hernandez J."/>
        </authorList>
    </citation>
    <scope>NUCLEOTIDE SEQUENCE [LARGE SCALE GENOMIC DNA]</scope>
</reference>
<proteinExistence type="predicted"/>
<evidence type="ECO:0000313" key="2">
    <source>
        <dbReference type="Proteomes" id="UP001497480"/>
    </source>
</evidence>
<sequence length="70" mass="8054">MKEVPKPVPMPKKKQVVEKVLQKSIENDLVINLEIYHNEEDVFAWQSTNDGLLCLKAAFSFSKQHANQQT</sequence>
<comment type="caution">
    <text evidence="1">The sequence shown here is derived from an EMBL/GenBank/DDBJ whole genome shotgun (WGS) entry which is preliminary data.</text>
</comment>
<name>A0AAV1XH14_LUPLU</name>
<accession>A0AAV1XH14</accession>